<gene>
    <name evidence="5" type="primary">recX</name>
    <name evidence="10" type="ORF">FHX39_001480</name>
</gene>
<evidence type="ECO:0000256" key="5">
    <source>
        <dbReference type="HAMAP-Rule" id="MF_01114"/>
    </source>
</evidence>
<sequence>MPDDLGASAGACGSPAEVDQVSAAREWLRRHGVDPGDEIPAAGTGELGRAVEAESGYARSRRAPSVGSGSRSLTRRRSRDQEDDLPAGSDGDGDDDGEVTRRKRGRGAAVPEPDADPEELARGVVLRKLAVQARTRVELERALAERDVPEEAAAAVLDRMTEVGLVDDVTFAHDWVSSRQQRRHLSKTALRRELQTKGVERDVIDDALADVEGADEHSAALDLARRRASRMGGLEREVAYRRLGGVLARRGFSSSVTTRVLSEVLDGFGRDE</sequence>
<dbReference type="EMBL" id="JACHZG010000001">
    <property type="protein sequence ID" value="MBB3326536.1"/>
    <property type="molecule type" value="Genomic_DNA"/>
</dbReference>
<dbReference type="InterPro" id="IPR036388">
    <property type="entry name" value="WH-like_DNA-bd_sf"/>
</dbReference>
<keyword evidence="4 5" id="KW-0963">Cytoplasm</keyword>
<dbReference type="HAMAP" id="MF_01114">
    <property type="entry name" value="RecX"/>
    <property type="match status" value="1"/>
</dbReference>
<evidence type="ECO:0000256" key="2">
    <source>
        <dbReference type="ARBA" id="ARBA00009695"/>
    </source>
</evidence>
<evidence type="ECO:0000256" key="3">
    <source>
        <dbReference type="ARBA" id="ARBA00018111"/>
    </source>
</evidence>
<dbReference type="InterPro" id="IPR053924">
    <property type="entry name" value="RecX_HTH_2nd"/>
</dbReference>
<dbReference type="Pfam" id="PF02631">
    <property type="entry name" value="RecX_HTH2"/>
    <property type="match status" value="1"/>
</dbReference>
<dbReference type="InterPro" id="IPR053925">
    <property type="entry name" value="RecX_HTH_3rd"/>
</dbReference>
<dbReference type="PANTHER" id="PTHR33602:SF1">
    <property type="entry name" value="REGULATORY PROTEIN RECX FAMILY PROTEIN"/>
    <property type="match status" value="1"/>
</dbReference>
<feature type="compositionally biased region" description="Acidic residues" evidence="6">
    <location>
        <begin position="81"/>
        <end position="97"/>
    </location>
</feature>
<dbReference type="Proteomes" id="UP000565572">
    <property type="component" value="Unassembled WGS sequence"/>
</dbReference>
<accession>A0A7W5JUH4</accession>
<feature type="domain" description="RecX first three-helical" evidence="9">
    <location>
        <begin position="121"/>
        <end position="160"/>
    </location>
</feature>
<proteinExistence type="inferred from homology"/>
<evidence type="ECO:0000313" key="11">
    <source>
        <dbReference type="Proteomes" id="UP000565572"/>
    </source>
</evidence>
<feature type="domain" description="RecX third three-helical" evidence="8">
    <location>
        <begin position="216"/>
        <end position="261"/>
    </location>
</feature>
<evidence type="ECO:0000313" key="10">
    <source>
        <dbReference type="EMBL" id="MBB3326536.1"/>
    </source>
</evidence>
<evidence type="ECO:0000259" key="7">
    <source>
        <dbReference type="Pfam" id="PF02631"/>
    </source>
</evidence>
<dbReference type="GO" id="GO:0005737">
    <property type="term" value="C:cytoplasm"/>
    <property type="evidence" value="ECO:0007669"/>
    <property type="project" value="UniProtKB-SubCell"/>
</dbReference>
<evidence type="ECO:0000259" key="8">
    <source>
        <dbReference type="Pfam" id="PF21981"/>
    </source>
</evidence>
<dbReference type="InterPro" id="IPR003783">
    <property type="entry name" value="Regulatory_RecX"/>
</dbReference>
<feature type="region of interest" description="Disordered" evidence="6">
    <location>
        <begin position="1"/>
        <end position="121"/>
    </location>
</feature>
<evidence type="ECO:0000259" key="9">
    <source>
        <dbReference type="Pfam" id="PF21982"/>
    </source>
</evidence>
<reference evidence="10 11" key="1">
    <citation type="submission" date="2020-08" db="EMBL/GenBank/DDBJ databases">
        <title>Sequencing the genomes of 1000 actinobacteria strains.</title>
        <authorList>
            <person name="Klenk H.-P."/>
        </authorList>
    </citation>
    <scope>NUCLEOTIDE SEQUENCE [LARGE SCALE GENOMIC DNA]</scope>
    <source>
        <strain evidence="10 11">DSM 11053</strain>
    </source>
</reference>
<dbReference type="Pfam" id="PF21981">
    <property type="entry name" value="RecX_HTH3"/>
    <property type="match status" value="1"/>
</dbReference>
<dbReference type="Gene3D" id="1.10.10.10">
    <property type="entry name" value="Winged helix-like DNA-binding domain superfamily/Winged helix DNA-binding domain"/>
    <property type="match status" value="1"/>
</dbReference>
<organism evidence="10 11">
    <name type="scientific">Microlunatus antarcticus</name>
    <dbReference type="NCBI Taxonomy" id="53388"/>
    <lineage>
        <taxon>Bacteria</taxon>
        <taxon>Bacillati</taxon>
        <taxon>Actinomycetota</taxon>
        <taxon>Actinomycetes</taxon>
        <taxon>Propionibacteriales</taxon>
        <taxon>Propionibacteriaceae</taxon>
        <taxon>Microlunatus</taxon>
    </lineage>
</organism>
<dbReference type="PANTHER" id="PTHR33602">
    <property type="entry name" value="REGULATORY PROTEIN RECX FAMILY PROTEIN"/>
    <property type="match status" value="1"/>
</dbReference>
<dbReference type="GO" id="GO:0006282">
    <property type="term" value="P:regulation of DNA repair"/>
    <property type="evidence" value="ECO:0007669"/>
    <property type="project" value="UniProtKB-UniRule"/>
</dbReference>
<name>A0A7W5JUH4_9ACTN</name>
<dbReference type="RefSeq" id="WP_183337463.1">
    <property type="nucleotide sequence ID" value="NZ_JACHZG010000001.1"/>
</dbReference>
<comment type="subcellular location">
    <subcellularLocation>
        <location evidence="1 5">Cytoplasm</location>
    </subcellularLocation>
</comment>
<comment type="caution">
    <text evidence="10">The sequence shown here is derived from an EMBL/GenBank/DDBJ whole genome shotgun (WGS) entry which is preliminary data.</text>
</comment>
<evidence type="ECO:0000256" key="6">
    <source>
        <dbReference type="SAM" id="MobiDB-lite"/>
    </source>
</evidence>
<protein>
    <recommendedName>
        <fullName evidence="3 5">Regulatory protein RecX</fullName>
    </recommendedName>
</protein>
<dbReference type="AlphaFoldDB" id="A0A7W5JUH4"/>
<comment type="similarity">
    <text evidence="2 5">Belongs to the RecX family.</text>
</comment>
<dbReference type="InterPro" id="IPR053926">
    <property type="entry name" value="RecX_HTH_1st"/>
</dbReference>
<comment type="function">
    <text evidence="5">Modulates RecA activity.</text>
</comment>
<dbReference type="Pfam" id="PF21982">
    <property type="entry name" value="RecX_HTH1"/>
    <property type="match status" value="1"/>
</dbReference>
<evidence type="ECO:0000256" key="4">
    <source>
        <dbReference type="ARBA" id="ARBA00022490"/>
    </source>
</evidence>
<evidence type="ECO:0000256" key="1">
    <source>
        <dbReference type="ARBA" id="ARBA00004496"/>
    </source>
</evidence>
<keyword evidence="11" id="KW-1185">Reference proteome</keyword>
<feature type="domain" description="RecX second three-helical" evidence="7">
    <location>
        <begin position="167"/>
        <end position="208"/>
    </location>
</feature>